<evidence type="ECO:0000313" key="2">
    <source>
        <dbReference type="Proteomes" id="UP000318571"/>
    </source>
</evidence>
<gene>
    <name evidence="1" type="ORF">TCAL_15275</name>
</gene>
<sequence>MLFTGDVVCFTISTGYAIDHVHPPLEARLVVRTGYRCLKRVTDIRGESANTRLQLSWFSVTFFPASVPSPFFISFASQPEDHRTRRRSSPRVICSGLSWATSTNYFTIREPSKMEKTGIEWMTNRKLEAGFNVTEEGGSKERRSQYNDLLVP</sequence>
<dbReference type="AlphaFoldDB" id="A0A553NFQ7"/>
<feature type="non-terminal residue" evidence="1">
    <location>
        <position position="152"/>
    </location>
</feature>
<comment type="caution">
    <text evidence="1">The sequence shown here is derived from an EMBL/GenBank/DDBJ whole genome shotgun (WGS) entry which is preliminary data.</text>
</comment>
<protein>
    <submittedName>
        <fullName evidence="1">Uncharacterized protein</fullName>
    </submittedName>
</protein>
<evidence type="ECO:0000313" key="1">
    <source>
        <dbReference type="EMBL" id="TRY64277.1"/>
    </source>
</evidence>
<proteinExistence type="predicted"/>
<reference evidence="1 2" key="1">
    <citation type="journal article" date="2018" name="Nat. Ecol. Evol.">
        <title>Genomic signatures of mitonuclear coevolution across populations of Tigriopus californicus.</title>
        <authorList>
            <person name="Barreto F.S."/>
            <person name="Watson E.T."/>
            <person name="Lima T.G."/>
            <person name="Willett C.S."/>
            <person name="Edmands S."/>
            <person name="Li W."/>
            <person name="Burton R.S."/>
        </authorList>
    </citation>
    <scope>NUCLEOTIDE SEQUENCE [LARGE SCALE GENOMIC DNA]</scope>
    <source>
        <strain evidence="1 2">San Diego</strain>
    </source>
</reference>
<name>A0A553NFQ7_TIGCA</name>
<dbReference type="EMBL" id="VCGU01000458">
    <property type="protein sequence ID" value="TRY64277.1"/>
    <property type="molecule type" value="Genomic_DNA"/>
</dbReference>
<dbReference type="Proteomes" id="UP000318571">
    <property type="component" value="Chromosome 10"/>
</dbReference>
<accession>A0A553NFQ7</accession>
<organism evidence="1 2">
    <name type="scientific">Tigriopus californicus</name>
    <name type="common">Marine copepod</name>
    <dbReference type="NCBI Taxonomy" id="6832"/>
    <lineage>
        <taxon>Eukaryota</taxon>
        <taxon>Metazoa</taxon>
        <taxon>Ecdysozoa</taxon>
        <taxon>Arthropoda</taxon>
        <taxon>Crustacea</taxon>
        <taxon>Multicrustacea</taxon>
        <taxon>Hexanauplia</taxon>
        <taxon>Copepoda</taxon>
        <taxon>Harpacticoida</taxon>
        <taxon>Harpacticidae</taxon>
        <taxon>Tigriopus</taxon>
    </lineage>
</organism>
<keyword evidence="2" id="KW-1185">Reference proteome</keyword>